<dbReference type="PATRIC" id="fig|146537.3.peg.2245"/>
<feature type="region of interest" description="Disordered" evidence="1">
    <location>
        <begin position="1"/>
        <end position="43"/>
    </location>
</feature>
<feature type="compositionally biased region" description="Low complexity" evidence="1">
    <location>
        <begin position="1"/>
        <end position="23"/>
    </location>
</feature>
<feature type="region of interest" description="Disordered" evidence="1">
    <location>
        <begin position="70"/>
        <end position="131"/>
    </location>
</feature>
<reference evidence="2" key="1">
    <citation type="journal article" date="2015" name="Genome Announc.">
        <title>Draft Genome Sequence of Thiostrepton-Producing Streptomyces azureus ATCC 14921.</title>
        <authorList>
            <person name="Sakihara K."/>
            <person name="Maeda J."/>
            <person name="Tashiro K."/>
            <person name="Fujino Y."/>
            <person name="Kuhara S."/>
            <person name="Ohshima T."/>
            <person name="Ogata S."/>
            <person name="Doi K."/>
        </authorList>
    </citation>
    <scope>NUCLEOTIDE SEQUENCE [LARGE SCALE GENOMIC DNA]</scope>
    <source>
        <strain evidence="2">ATCC14921</strain>
    </source>
</reference>
<sequence length="131" mass="12866">MGAPLTTAPARAAPAALGVRATGCRTDGSSPQGQGSPALSAPALSASVPEVAPGSIAFTAAVTAASAVCPPRANPGTTRCSSRHTTRPTAAAHRRRTISPLTRVSVGEDGAIRPTGPAPDQTPDTAGCAFQ</sequence>
<dbReference type="AlphaFoldDB" id="A0A0K8PHN3"/>
<evidence type="ECO:0000256" key="1">
    <source>
        <dbReference type="SAM" id="MobiDB-lite"/>
    </source>
</evidence>
<protein>
    <submittedName>
        <fullName evidence="2">Uncharacterized protein</fullName>
    </submittedName>
</protein>
<keyword evidence="3" id="KW-1185">Reference proteome</keyword>
<gene>
    <name evidence="2" type="ORF">SAZU_2134</name>
</gene>
<evidence type="ECO:0000313" key="3">
    <source>
        <dbReference type="Proteomes" id="UP000053859"/>
    </source>
</evidence>
<feature type="compositionally biased region" description="Basic residues" evidence="1">
    <location>
        <begin position="81"/>
        <end position="97"/>
    </location>
</feature>
<dbReference type="EMBL" id="DF968232">
    <property type="protein sequence ID" value="GAP47397.1"/>
    <property type="molecule type" value="Genomic_DNA"/>
</dbReference>
<dbReference type="Proteomes" id="UP000053859">
    <property type="component" value="Unassembled WGS sequence"/>
</dbReference>
<proteinExistence type="predicted"/>
<accession>A0A0K8PHN3</accession>
<organism evidence="2 3">
    <name type="scientific">Streptomyces azureus</name>
    <dbReference type="NCBI Taxonomy" id="146537"/>
    <lineage>
        <taxon>Bacteria</taxon>
        <taxon>Bacillati</taxon>
        <taxon>Actinomycetota</taxon>
        <taxon>Actinomycetes</taxon>
        <taxon>Kitasatosporales</taxon>
        <taxon>Streptomycetaceae</taxon>
        <taxon>Streptomyces</taxon>
    </lineage>
</organism>
<name>A0A0K8PHN3_STRAJ</name>
<evidence type="ECO:0000313" key="2">
    <source>
        <dbReference type="EMBL" id="GAP47397.1"/>
    </source>
</evidence>